<dbReference type="KEGG" id="foc:127748699"/>
<evidence type="ECO:0000256" key="2">
    <source>
        <dbReference type="ARBA" id="ARBA00022448"/>
    </source>
</evidence>
<feature type="transmembrane region" description="Helical" evidence="9">
    <location>
        <begin position="180"/>
        <end position="204"/>
    </location>
</feature>
<dbReference type="Pfam" id="PF07885">
    <property type="entry name" value="Ion_trans_2"/>
    <property type="match status" value="1"/>
</dbReference>
<feature type="transmembrane region" description="Helical" evidence="9">
    <location>
        <begin position="276"/>
        <end position="295"/>
    </location>
</feature>
<dbReference type="PANTHER" id="PTHR11003:SF335">
    <property type="entry name" value="POTASSIUM CHANNEL DOMAIN-CONTAINING PROTEIN"/>
    <property type="match status" value="1"/>
</dbReference>
<evidence type="ECO:0000313" key="12">
    <source>
        <dbReference type="RefSeq" id="XP_052122213.1"/>
    </source>
</evidence>
<dbReference type="GeneID" id="127748699"/>
<dbReference type="InterPro" id="IPR003280">
    <property type="entry name" value="2pore_dom_K_chnl"/>
</dbReference>
<protein>
    <submittedName>
        <fullName evidence="12">Uncharacterized protein LOC127748699</fullName>
    </submittedName>
</protein>
<keyword evidence="3 9" id="KW-0812">Transmembrane</keyword>
<dbReference type="RefSeq" id="XP_052122213.1">
    <property type="nucleotide sequence ID" value="XM_052266253.1"/>
</dbReference>
<evidence type="ECO:0000256" key="3">
    <source>
        <dbReference type="ARBA" id="ARBA00022692"/>
    </source>
</evidence>
<dbReference type="AlphaFoldDB" id="A0A9C6U5R9"/>
<accession>A0A9C6U5R9</accession>
<comment type="subcellular location">
    <subcellularLocation>
        <location evidence="1">Membrane</location>
        <topology evidence="1">Multi-pass membrane protein</topology>
    </subcellularLocation>
</comment>
<feature type="compositionally biased region" description="Polar residues" evidence="8">
    <location>
        <begin position="9"/>
        <end position="21"/>
    </location>
</feature>
<feature type="region of interest" description="Disordered" evidence="8">
    <location>
        <begin position="1"/>
        <end position="41"/>
    </location>
</feature>
<keyword evidence="7" id="KW-0407">Ion channel</keyword>
<evidence type="ECO:0000256" key="7">
    <source>
        <dbReference type="ARBA" id="ARBA00023303"/>
    </source>
</evidence>
<dbReference type="Gene3D" id="1.10.287.70">
    <property type="match status" value="1"/>
</dbReference>
<dbReference type="GO" id="GO:0015271">
    <property type="term" value="F:outward rectifier potassium channel activity"/>
    <property type="evidence" value="ECO:0007669"/>
    <property type="project" value="TreeGrafter"/>
</dbReference>
<feature type="non-terminal residue" evidence="12">
    <location>
        <position position="338"/>
    </location>
</feature>
<dbReference type="PANTHER" id="PTHR11003">
    <property type="entry name" value="POTASSIUM CHANNEL, SUBFAMILY K"/>
    <property type="match status" value="1"/>
</dbReference>
<dbReference type="GO" id="GO:0022841">
    <property type="term" value="F:potassium ion leak channel activity"/>
    <property type="evidence" value="ECO:0007669"/>
    <property type="project" value="TreeGrafter"/>
</dbReference>
<dbReference type="Proteomes" id="UP000504606">
    <property type="component" value="Unplaced"/>
</dbReference>
<evidence type="ECO:0000256" key="6">
    <source>
        <dbReference type="ARBA" id="ARBA00023136"/>
    </source>
</evidence>
<evidence type="ECO:0000256" key="5">
    <source>
        <dbReference type="ARBA" id="ARBA00023065"/>
    </source>
</evidence>
<feature type="transmembrane region" description="Helical" evidence="9">
    <location>
        <begin position="307"/>
        <end position="328"/>
    </location>
</feature>
<keyword evidence="11" id="KW-1185">Reference proteome</keyword>
<evidence type="ECO:0000256" key="4">
    <source>
        <dbReference type="ARBA" id="ARBA00022989"/>
    </source>
</evidence>
<evidence type="ECO:0000313" key="11">
    <source>
        <dbReference type="Proteomes" id="UP000504606"/>
    </source>
</evidence>
<dbReference type="InterPro" id="IPR013099">
    <property type="entry name" value="K_chnl_dom"/>
</dbReference>
<dbReference type="SUPFAM" id="SSF81324">
    <property type="entry name" value="Voltage-gated potassium channels"/>
    <property type="match status" value="1"/>
</dbReference>
<keyword evidence="4 9" id="KW-1133">Transmembrane helix</keyword>
<gene>
    <name evidence="12" type="primary">LOC127748699</name>
</gene>
<proteinExistence type="predicted"/>
<name>A0A9C6U5R9_FRAOC</name>
<sequence length="338" mass="37746">MAQPPASILKQSSDYGHQTRTPPSDEPPPNLPPRKQSRPRLQLPALKMPARNPQHPQLPVPLTAGTVPGTAGVTWGPAHHGYPGYPGYPGAHAAHAYPSMTPMPMTPVSGLMGGAAGVPIGMAGALGRFNVYPTKASEFMFKQFAGFKDFTMNTAKIGLSHGEKTAFWLHGKVSSWSRRWFTHIFLFLVVFAYSLLGALIFVAVEGTNEKRYLDQMDEERATFLEEMYKRAQNTALVKQRELWKTEAHQELEQFEFKLKEHFRNGEGMRVGKTWTLWNAVFYCGTIYTTIGYGHISPSTNTGRAVTIIYAIFGIPMFLILLADFGKLFTRGIKFVWSF</sequence>
<evidence type="ECO:0000256" key="1">
    <source>
        <dbReference type="ARBA" id="ARBA00004141"/>
    </source>
</evidence>
<keyword evidence="2" id="KW-0813">Transport</keyword>
<keyword evidence="6 9" id="KW-0472">Membrane</keyword>
<evidence type="ECO:0000256" key="8">
    <source>
        <dbReference type="SAM" id="MobiDB-lite"/>
    </source>
</evidence>
<organism evidence="11 12">
    <name type="scientific">Frankliniella occidentalis</name>
    <name type="common">Western flower thrips</name>
    <name type="synonym">Euthrips occidentalis</name>
    <dbReference type="NCBI Taxonomy" id="133901"/>
    <lineage>
        <taxon>Eukaryota</taxon>
        <taxon>Metazoa</taxon>
        <taxon>Ecdysozoa</taxon>
        <taxon>Arthropoda</taxon>
        <taxon>Hexapoda</taxon>
        <taxon>Insecta</taxon>
        <taxon>Pterygota</taxon>
        <taxon>Neoptera</taxon>
        <taxon>Paraneoptera</taxon>
        <taxon>Thysanoptera</taxon>
        <taxon>Terebrantia</taxon>
        <taxon>Thripoidea</taxon>
        <taxon>Thripidae</taxon>
        <taxon>Frankliniella</taxon>
    </lineage>
</organism>
<evidence type="ECO:0000256" key="9">
    <source>
        <dbReference type="SAM" id="Phobius"/>
    </source>
</evidence>
<dbReference type="GO" id="GO:0005886">
    <property type="term" value="C:plasma membrane"/>
    <property type="evidence" value="ECO:0007669"/>
    <property type="project" value="TreeGrafter"/>
</dbReference>
<evidence type="ECO:0000259" key="10">
    <source>
        <dbReference type="Pfam" id="PF07885"/>
    </source>
</evidence>
<reference evidence="12" key="1">
    <citation type="submission" date="2025-08" db="UniProtKB">
        <authorList>
            <consortium name="RefSeq"/>
        </authorList>
    </citation>
    <scope>IDENTIFICATION</scope>
</reference>
<dbReference type="GO" id="GO:0030322">
    <property type="term" value="P:stabilization of membrane potential"/>
    <property type="evidence" value="ECO:0007669"/>
    <property type="project" value="TreeGrafter"/>
</dbReference>
<dbReference type="OrthoDB" id="297496at2759"/>
<feature type="domain" description="Potassium channel" evidence="10">
    <location>
        <begin position="272"/>
        <end position="329"/>
    </location>
</feature>
<keyword evidence="5" id="KW-0406">Ion transport</keyword>